<name>A4SDR2_CHLPM</name>
<gene>
    <name evidence="3" type="ordered locus">Cvib_0599</name>
</gene>
<dbReference type="EMBL" id="CP000607">
    <property type="protein sequence ID" value="ABP36621.1"/>
    <property type="molecule type" value="Genomic_DNA"/>
</dbReference>
<accession>A4SDR2</accession>
<dbReference type="HOGENOM" id="CLU_2247677_0_0_10"/>
<protein>
    <submittedName>
        <fullName evidence="3">Uncharacterized protein</fullName>
    </submittedName>
</protein>
<dbReference type="AlphaFoldDB" id="A4SDR2"/>
<organism evidence="3">
    <name type="scientific">Chlorobium phaeovibrioides (strain DSM 265 / 1930)</name>
    <name type="common">Prosthecochloris vibrioformis (strain DSM 265)</name>
    <dbReference type="NCBI Taxonomy" id="290318"/>
    <lineage>
        <taxon>Bacteria</taxon>
        <taxon>Pseudomonadati</taxon>
        <taxon>Chlorobiota</taxon>
        <taxon>Chlorobiia</taxon>
        <taxon>Chlorobiales</taxon>
        <taxon>Chlorobiaceae</taxon>
        <taxon>Chlorobium/Pelodictyon group</taxon>
        <taxon>Chlorobium</taxon>
    </lineage>
</organism>
<keyword evidence="2" id="KW-1133">Transmembrane helix</keyword>
<keyword evidence="2" id="KW-0812">Transmembrane</keyword>
<evidence type="ECO:0000313" key="3">
    <source>
        <dbReference type="EMBL" id="ABP36621.1"/>
    </source>
</evidence>
<feature type="transmembrane region" description="Helical" evidence="2">
    <location>
        <begin position="43"/>
        <end position="63"/>
    </location>
</feature>
<feature type="region of interest" description="Disordered" evidence="1">
    <location>
        <begin position="66"/>
        <end position="104"/>
    </location>
</feature>
<evidence type="ECO:0000256" key="2">
    <source>
        <dbReference type="SAM" id="Phobius"/>
    </source>
</evidence>
<dbReference type="KEGG" id="pvi:Cvib_0599"/>
<reference evidence="3" key="1">
    <citation type="submission" date="2007-03" db="EMBL/GenBank/DDBJ databases">
        <title>Complete sequence of Prosthecochloris vibrioformis DSM 265.</title>
        <authorList>
            <consortium name="US DOE Joint Genome Institute"/>
            <person name="Copeland A."/>
            <person name="Lucas S."/>
            <person name="Lapidus A."/>
            <person name="Barry K."/>
            <person name="Detter J.C."/>
            <person name="Glavina del Rio T."/>
            <person name="Hammon N."/>
            <person name="Israni S."/>
            <person name="Pitluck S."/>
            <person name="Schmutz J."/>
            <person name="Larimer F."/>
            <person name="Land M."/>
            <person name="Hauser L."/>
            <person name="Mikhailova N."/>
            <person name="Li T."/>
            <person name="Overmann J."/>
            <person name="Schuster S.C."/>
            <person name="Bryant D.A."/>
            <person name="Richardson P."/>
        </authorList>
    </citation>
    <scope>NUCLEOTIDE SEQUENCE [LARGE SCALE GENOMIC DNA]</scope>
    <source>
        <strain evidence="3">DSM 265</strain>
    </source>
</reference>
<proteinExistence type="predicted"/>
<keyword evidence="2" id="KW-0472">Membrane</keyword>
<sequence length="104" mass="11469">MEYFAYSAIQWVFYLTVFFYYSKAEEAVYQSTNTNDKRTMKKLFIFLFLLSSVSFVGCAKTEAPVEAPATEDAAPEMEAPATEDAAPEMEAPAAEEAAPAVEGN</sequence>
<evidence type="ECO:0000256" key="1">
    <source>
        <dbReference type="SAM" id="MobiDB-lite"/>
    </source>
</evidence>
<feature type="transmembrane region" description="Helical" evidence="2">
    <location>
        <begin position="6"/>
        <end position="22"/>
    </location>
</feature>